<comment type="similarity">
    <text evidence="2">Belongs to the NUP186/NUP192/NUP205 family.</text>
</comment>
<name>A0A1I7SX72_BURXY</name>
<sequence length="1620" mass="184654">MWFQAKTLEFALAEFKENPTDADVQNRFLSLLRQNFQRLLHPMENQPVSSNQQFGQDKIGQPVEVGNGQKIVLTAEIYQDALSMQEHFKLDFVVALDLILCGESQKKQYNDISRGLCAVLCYYDAHRSFLCTTRSILTLIEDGVCPEYLSPEFQKFVNDIYSNNNLFDNCLKAFEILEKRTDFDRIYQFGFLRIVDDIEAEIYEVVCLLSLNCPASQQKIRLPALFKSAKQMDFDPKGLTDSFKAGIRKSVRLPELTVWTGITLFVSPAKIRAADSSCDEIFEIFEQNLKEHWAHLPLKASIQFFYAIAVKCTVGTFSRRDRLNAQDPIDQAIDHRCLHFIQQRLFQVPNIYRYNSSIEVIDKCIKDFIVYCPERVQQMFSICEEEVIIMDDPDLHKLHDLKDFPLNFKVLLNIIREIYEGDTDLVRNLSQQFFDPNFQLSNFIVCGVSISASTLYVDYVYMLKALCKSRQAAQFIYEHFNQGGESLFDWANLFGTLRQYVNEFHRSSMAYTNPHITAPAFQPLSHAIRMNSEELSGMVCWIRLATKIAELEPRSRRYFVLDNHFNAVETIILGVMTRFPLILKGHLYKFLAVLAKDEGSTVQLWTQLKLHGVCDYNEQARKLVGIQTELEEVESGENSYDSTEGFLHLVKSLFSRKNLTQTDLKTIVPYVKFTIKSVICQYDQRGYKNKLQMWNMVSTALDALFELLRRFHISSVSVAREGPQVSVLSQLLHDSDLSRAILRIIYECSNTLEETITILSRDDKSPQYLLAEARNEAALSALRLLSHACAVYQTVRAALRMAPENSRIFIVSLESILLTPLPTSPVVNYVHILNSFVEQQDSMLKHTFYVIRILSELCEQLTADANRTLLETFISSSRLVPIFARLISITGNEMIVDDNDLVPFDLEDVTEPRLRGEIARDLLNIYSKVLIAHPSECSFVHLLFGFNLKNIEESDMSVIGAEGATLNSTVSLVEILEHLAFSPKPESASFVILYESALRVLLKFAAVGSISSIPMLSFLRNGCDNLIRRLARSKIFLEVQNETLIHLEEPIFNSTAISLDHTTPRLNKVIDQDTVIESLKRLARGLILELIAVDFSVAMNLGHTDTGREYLEILLSNKDSDQAEHGLVWSLILNSISASLEIHTPRYNKFDMRKVDDVLDLCLRRSPISVDQYDVEYVRFLLEQELAAIVNDDVSDFQDDANQIVLYCVQYNAQRRLEGSCVQLLSGWIALVNAILYFSPLPFIPIETQQQFCTDALTLLKEYVQKVEMNEEVLGGVSNCCFVLVRELVKFTTVQYSSEVDRKLALGDVLNMLVSCAVLPTYNRHSQFKMNIYSSILCVIQSCTEETFKNDKKLVDQWHATGRFLNEPTESQADKQTSLIGLINEKSRVDEIWVAVFEEHAAALVQSTAGDIEFAPFKHKVLAISTLSEMLKEDRFGKNSIANHVVRLGVVKTLLDLLPRITDLDFKSGNATTNRDNLTLFHVILCFLIRLTNSTTGFKTLAECNALHRIASLTLWQNPPRDVFFLPVNGESEIKNGTPQLYLKCVRSLFRLCEAAASTIYKTSALDGIEECVSVQTELLNHLKRQCENEKDHPLVKTALLLLEFVHNLKESYRQVPTTN</sequence>
<dbReference type="EMBL" id="CAJFCV020000002">
    <property type="protein sequence ID" value="CAG9100227.1"/>
    <property type="molecule type" value="Genomic_DNA"/>
</dbReference>
<dbReference type="Proteomes" id="UP000659654">
    <property type="component" value="Unassembled WGS sequence"/>
</dbReference>
<dbReference type="GO" id="GO:0006999">
    <property type="term" value="P:nuclear pore organization"/>
    <property type="evidence" value="ECO:0007669"/>
    <property type="project" value="TreeGrafter"/>
</dbReference>
<dbReference type="PANTHER" id="PTHR31344">
    <property type="entry name" value="NUCLEAR PORE COMPLEX PROTEIN NUP205"/>
    <property type="match status" value="1"/>
</dbReference>
<keyword evidence="7" id="KW-1185">Reference proteome</keyword>
<dbReference type="PANTHER" id="PTHR31344:SF0">
    <property type="entry name" value="NUCLEAR PORE COMPLEX PROTEIN NUP205"/>
    <property type="match status" value="1"/>
</dbReference>
<proteinExistence type="inferred from homology"/>
<evidence type="ECO:0000313" key="6">
    <source>
        <dbReference type="Proteomes" id="UP000095284"/>
    </source>
</evidence>
<dbReference type="GO" id="GO:0017056">
    <property type="term" value="F:structural constituent of nuclear pore"/>
    <property type="evidence" value="ECO:0007669"/>
    <property type="project" value="TreeGrafter"/>
</dbReference>
<accession>A0A1I7SX72</accession>
<dbReference type="InterPro" id="IPR021827">
    <property type="entry name" value="Nup186/Nup192/Nup205"/>
</dbReference>
<evidence type="ECO:0000313" key="7">
    <source>
        <dbReference type="Proteomes" id="UP000659654"/>
    </source>
</evidence>
<gene>
    <name evidence="5" type="ORF">BXYJ_LOCUS4749</name>
</gene>
<organism evidence="6 8">
    <name type="scientific">Bursaphelenchus xylophilus</name>
    <name type="common">Pinewood nematode worm</name>
    <name type="synonym">Aphelenchoides xylophilus</name>
    <dbReference type="NCBI Taxonomy" id="6326"/>
    <lineage>
        <taxon>Eukaryota</taxon>
        <taxon>Metazoa</taxon>
        <taxon>Ecdysozoa</taxon>
        <taxon>Nematoda</taxon>
        <taxon>Chromadorea</taxon>
        <taxon>Rhabditida</taxon>
        <taxon>Tylenchina</taxon>
        <taxon>Tylenchomorpha</taxon>
        <taxon>Aphelenchoidea</taxon>
        <taxon>Aphelenchoididae</taxon>
        <taxon>Bursaphelenchus</taxon>
    </lineage>
</organism>
<dbReference type="Pfam" id="PF11894">
    <property type="entry name" value="Nup192"/>
    <property type="match status" value="2"/>
</dbReference>
<dbReference type="EMBL" id="CAJFDI010000002">
    <property type="protein sequence ID" value="CAD5216866.1"/>
    <property type="molecule type" value="Genomic_DNA"/>
</dbReference>
<evidence type="ECO:0000313" key="8">
    <source>
        <dbReference type="WBParaSite" id="BXY_1765600.1"/>
    </source>
</evidence>
<evidence type="ECO:0000256" key="4">
    <source>
        <dbReference type="ARBA" id="ARBA00023242"/>
    </source>
</evidence>
<dbReference type="Proteomes" id="UP000582659">
    <property type="component" value="Unassembled WGS sequence"/>
</dbReference>
<reference evidence="5" key="2">
    <citation type="submission" date="2020-09" db="EMBL/GenBank/DDBJ databases">
        <authorList>
            <person name="Kikuchi T."/>
        </authorList>
    </citation>
    <scope>NUCLEOTIDE SEQUENCE</scope>
    <source>
        <strain evidence="5">Ka4C1</strain>
    </source>
</reference>
<dbReference type="WBParaSite" id="BXY_1765600.1">
    <property type="protein sequence ID" value="BXY_1765600.1"/>
    <property type="gene ID" value="BXY_1765600"/>
</dbReference>
<dbReference type="eggNOG" id="KOG1835">
    <property type="taxonomic scope" value="Eukaryota"/>
</dbReference>
<dbReference type="SMR" id="A0A1I7SX72"/>
<dbReference type="GO" id="GO:0044611">
    <property type="term" value="C:nuclear pore inner ring"/>
    <property type="evidence" value="ECO:0007669"/>
    <property type="project" value="TreeGrafter"/>
</dbReference>
<dbReference type="OrthoDB" id="2019644at2759"/>
<evidence type="ECO:0000256" key="1">
    <source>
        <dbReference type="ARBA" id="ARBA00004123"/>
    </source>
</evidence>
<dbReference type="Proteomes" id="UP000095284">
    <property type="component" value="Unplaced"/>
</dbReference>
<evidence type="ECO:0000313" key="5">
    <source>
        <dbReference type="EMBL" id="CAD5216866.1"/>
    </source>
</evidence>
<reference evidence="8" key="1">
    <citation type="submission" date="2016-11" db="UniProtKB">
        <authorList>
            <consortium name="WormBaseParasite"/>
        </authorList>
    </citation>
    <scope>IDENTIFICATION</scope>
</reference>
<evidence type="ECO:0000256" key="2">
    <source>
        <dbReference type="ARBA" id="ARBA00005892"/>
    </source>
</evidence>
<comment type="subcellular location">
    <subcellularLocation>
        <location evidence="1">Nucleus</location>
    </subcellularLocation>
</comment>
<evidence type="ECO:0000256" key="3">
    <source>
        <dbReference type="ARBA" id="ARBA00022448"/>
    </source>
</evidence>
<protein>
    <submittedName>
        <fullName evidence="5">(pine wood nematode) hypothetical protein</fullName>
    </submittedName>
</protein>
<keyword evidence="4" id="KW-0539">Nucleus</keyword>
<keyword evidence="3" id="KW-0813">Transport</keyword>